<gene>
    <name evidence="1" type="ORF">PHPALM_10049</name>
</gene>
<dbReference type="OrthoDB" id="126917at2759"/>
<dbReference type="EMBL" id="NCKW01005271">
    <property type="protein sequence ID" value="POM73132.1"/>
    <property type="molecule type" value="Genomic_DNA"/>
</dbReference>
<keyword evidence="2" id="KW-1185">Reference proteome</keyword>
<protein>
    <submittedName>
        <fullName evidence="1">ATP-binding cassette (ABC) Superfamily</fullName>
    </submittedName>
</protein>
<evidence type="ECO:0000313" key="2">
    <source>
        <dbReference type="Proteomes" id="UP000237271"/>
    </source>
</evidence>
<reference evidence="1 2" key="1">
    <citation type="journal article" date="2017" name="Genome Biol. Evol.">
        <title>Phytophthora megakarya and P. palmivora, closely related causal agents of cacao black pod rot, underwent increases in genome sizes and gene numbers by different mechanisms.</title>
        <authorList>
            <person name="Ali S.S."/>
            <person name="Shao J."/>
            <person name="Lary D.J."/>
            <person name="Kronmiller B."/>
            <person name="Shen D."/>
            <person name="Strem M.D."/>
            <person name="Amoako-Attah I."/>
            <person name="Akrofi A.Y."/>
            <person name="Begoude B.A."/>
            <person name="Ten Hoopen G.M."/>
            <person name="Coulibaly K."/>
            <person name="Kebe B.I."/>
            <person name="Melnick R.L."/>
            <person name="Guiltinan M.J."/>
            <person name="Tyler B.M."/>
            <person name="Meinhardt L.W."/>
            <person name="Bailey B.A."/>
        </authorList>
    </citation>
    <scope>NUCLEOTIDE SEQUENCE [LARGE SCALE GENOMIC DNA]</scope>
    <source>
        <strain evidence="2">sbr112.9</strain>
    </source>
</reference>
<proteinExistence type="predicted"/>
<comment type="caution">
    <text evidence="1">The sequence shown here is derived from an EMBL/GenBank/DDBJ whole genome shotgun (WGS) entry which is preliminary data.</text>
</comment>
<dbReference type="GO" id="GO:0005524">
    <property type="term" value="F:ATP binding"/>
    <property type="evidence" value="ECO:0007669"/>
    <property type="project" value="UniProtKB-KW"/>
</dbReference>
<name>A0A2P4Y5P2_9STRA</name>
<organism evidence="1 2">
    <name type="scientific">Phytophthora palmivora</name>
    <dbReference type="NCBI Taxonomy" id="4796"/>
    <lineage>
        <taxon>Eukaryota</taxon>
        <taxon>Sar</taxon>
        <taxon>Stramenopiles</taxon>
        <taxon>Oomycota</taxon>
        <taxon>Peronosporomycetes</taxon>
        <taxon>Peronosporales</taxon>
        <taxon>Peronosporaceae</taxon>
        <taxon>Phytophthora</taxon>
    </lineage>
</organism>
<dbReference type="AlphaFoldDB" id="A0A2P4Y5P2"/>
<dbReference type="Proteomes" id="UP000237271">
    <property type="component" value="Unassembled WGS sequence"/>
</dbReference>
<sequence>MFLEKLRAPGDLNHGRTSRSAYERALVQNEPLFVNNIEAARWVPLVQPENTTFRSQTEDLFLLKELTVQEFKIDNKRVPPTGTQVGSSGAVCKRTPAILRFRRTTSPQSYVVDQRDLRIEFAH</sequence>
<keyword evidence="1" id="KW-0547">Nucleotide-binding</keyword>
<accession>A0A2P4Y5P2</accession>
<evidence type="ECO:0000313" key="1">
    <source>
        <dbReference type="EMBL" id="POM73132.1"/>
    </source>
</evidence>
<keyword evidence="1" id="KW-0067">ATP-binding</keyword>